<feature type="domain" description="CCHC-type" evidence="2">
    <location>
        <begin position="238"/>
        <end position="253"/>
    </location>
</feature>
<dbReference type="EMBL" id="JAUESC010000004">
    <property type="protein sequence ID" value="KAK0594976.1"/>
    <property type="molecule type" value="Genomic_DNA"/>
</dbReference>
<dbReference type="GO" id="GO:0008270">
    <property type="term" value="F:zinc ion binding"/>
    <property type="evidence" value="ECO:0007669"/>
    <property type="project" value="UniProtKB-KW"/>
</dbReference>
<evidence type="ECO:0000313" key="4">
    <source>
        <dbReference type="Proteomes" id="UP001168877"/>
    </source>
</evidence>
<reference evidence="3" key="2">
    <citation type="submission" date="2023-06" db="EMBL/GenBank/DDBJ databases">
        <authorList>
            <person name="Swenson N.G."/>
            <person name="Wegrzyn J.L."/>
            <person name="Mcevoy S.L."/>
        </authorList>
    </citation>
    <scope>NUCLEOTIDE SEQUENCE</scope>
    <source>
        <strain evidence="3">NS2018</strain>
        <tissue evidence="3">Leaf</tissue>
    </source>
</reference>
<dbReference type="InterPro" id="IPR005162">
    <property type="entry name" value="Retrotrans_gag_dom"/>
</dbReference>
<dbReference type="Gene3D" id="1.10.340.70">
    <property type="match status" value="1"/>
</dbReference>
<dbReference type="Proteomes" id="UP001168877">
    <property type="component" value="Unassembled WGS sequence"/>
</dbReference>
<evidence type="ECO:0000259" key="2">
    <source>
        <dbReference type="PROSITE" id="PS50158"/>
    </source>
</evidence>
<evidence type="ECO:0000313" key="3">
    <source>
        <dbReference type="EMBL" id="KAK0594976.1"/>
    </source>
</evidence>
<keyword evidence="1" id="KW-0863">Zinc-finger</keyword>
<dbReference type="InterPro" id="IPR041588">
    <property type="entry name" value="Integrase_H2C2"/>
</dbReference>
<protein>
    <recommendedName>
        <fullName evidence="2">CCHC-type domain-containing protein</fullName>
    </recommendedName>
</protein>
<dbReference type="PANTHER" id="PTHR34482">
    <property type="entry name" value="DNA DAMAGE-INDUCIBLE PROTEIN 1-LIKE"/>
    <property type="match status" value="1"/>
</dbReference>
<dbReference type="Pfam" id="PF17921">
    <property type="entry name" value="Integrase_H2C2"/>
    <property type="match status" value="1"/>
</dbReference>
<name>A0AA39SC26_ACESA</name>
<keyword evidence="1" id="KW-0479">Metal-binding</keyword>
<dbReference type="Pfam" id="PF03732">
    <property type="entry name" value="Retrotrans_gag"/>
    <property type="match status" value="1"/>
</dbReference>
<dbReference type="PANTHER" id="PTHR34482:SF49">
    <property type="entry name" value="RETROTRANSPOSON GAG DOMAIN-CONTAINING PROTEIN"/>
    <property type="match status" value="1"/>
</dbReference>
<gene>
    <name evidence="3" type="ORF">LWI29_002325</name>
</gene>
<organism evidence="3 4">
    <name type="scientific">Acer saccharum</name>
    <name type="common">Sugar maple</name>
    <dbReference type="NCBI Taxonomy" id="4024"/>
    <lineage>
        <taxon>Eukaryota</taxon>
        <taxon>Viridiplantae</taxon>
        <taxon>Streptophyta</taxon>
        <taxon>Embryophyta</taxon>
        <taxon>Tracheophyta</taxon>
        <taxon>Spermatophyta</taxon>
        <taxon>Magnoliopsida</taxon>
        <taxon>eudicotyledons</taxon>
        <taxon>Gunneridae</taxon>
        <taxon>Pentapetalae</taxon>
        <taxon>rosids</taxon>
        <taxon>malvids</taxon>
        <taxon>Sapindales</taxon>
        <taxon>Sapindaceae</taxon>
        <taxon>Hippocastanoideae</taxon>
        <taxon>Acereae</taxon>
        <taxon>Acer</taxon>
    </lineage>
</organism>
<dbReference type="GO" id="GO:0003676">
    <property type="term" value="F:nucleic acid binding"/>
    <property type="evidence" value="ECO:0007669"/>
    <property type="project" value="InterPro"/>
</dbReference>
<evidence type="ECO:0000256" key="1">
    <source>
        <dbReference type="PROSITE-ProRule" id="PRU00047"/>
    </source>
</evidence>
<accession>A0AA39SC26</accession>
<keyword evidence="4" id="KW-1185">Reference proteome</keyword>
<dbReference type="AlphaFoldDB" id="A0AA39SC26"/>
<dbReference type="SMART" id="SM00343">
    <property type="entry name" value="ZnF_C2HC"/>
    <property type="match status" value="1"/>
</dbReference>
<proteinExistence type="predicted"/>
<sequence>MNRGGSNVVGQSNAGASDVVVTLERFKKLGPPVFKGRIDPIATEAWLKQIEKVFIAIACPDKQKVVFTSFMLEDEADHWWDATSRILKTTLPINNHITWETFKNAFNEKYFPDRVRFKMERDFLNLKQDISLLPNIRSKVEVLKLTRYADVVDQALIVERSLEECKKTHEVFKRNNQQGGFRNKNAFRHGTQFKKYNNGGNKDNEKSVGDTSFKKNFPLCQRCGRSHSGECYINTGACFGCGKSDHKIKDCPKRRSSSVISSINEAQQKKPKTQGRVFAITEQDAHASNDVVSVQKSDLQLVRIGDDVRKGAKPDFKLDESDVLWYGKRLCVPDDGEMKKEILNEAHNTAYSVHPGSTKMYHDLKRNFWWKNMKKEVAEFVSRCLTCQQVKIEHQ</sequence>
<dbReference type="PROSITE" id="PS50158">
    <property type="entry name" value="ZF_CCHC"/>
    <property type="match status" value="1"/>
</dbReference>
<comment type="caution">
    <text evidence="3">The sequence shown here is derived from an EMBL/GenBank/DDBJ whole genome shotgun (WGS) entry which is preliminary data.</text>
</comment>
<dbReference type="InterPro" id="IPR001878">
    <property type="entry name" value="Znf_CCHC"/>
</dbReference>
<keyword evidence="1" id="KW-0862">Zinc</keyword>
<dbReference type="Gene3D" id="4.10.60.10">
    <property type="entry name" value="Zinc finger, CCHC-type"/>
    <property type="match status" value="1"/>
</dbReference>
<reference evidence="3" key="1">
    <citation type="journal article" date="2022" name="Plant J.">
        <title>Strategies of tolerance reflected in two North American maple genomes.</title>
        <authorList>
            <person name="McEvoy S.L."/>
            <person name="Sezen U.U."/>
            <person name="Trouern-Trend A."/>
            <person name="McMahon S.M."/>
            <person name="Schaberg P.G."/>
            <person name="Yang J."/>
            <person name="Wegrzyn J.L."/>
            <person name="Swenson N.G."/>
        </authorList>
    </citation>
    <scope>NUCLEOTIDE SEQUENCE</scope>
    <source>
        <strain evidence="3">NS2018</strain>
    </source>
</reference>